<dbReference type="Proteomes" id="UP000028712">
    <property type="component" value="Unassembled WGS sequence"/>
</dbReference>
<accession>A0A085ZWT3</accession>
<dbReference type="Gene3D" id="3.10.180.10">
    <property type="entry name" value="2,3-Dihydroxybiphenyl 1,2-Dioxygenase, domain 1"/>
    <property type="match status" value="1"/>
</dbReference>
<dbReference type="InterPro" id="IPR029068">
    <property type="entry name" value="Glyas_Bleomycin-R_OHBP_Dase"/>
</dbReference>
<proteinExistence type="predicted"/>
<dbReference type="InterPro" id="IPR004360">
    <property type="entry name" value="Glyas_Fos-R_dOase_dom"/>
</dbReference>
<dbReference type="AlphaFoldDB" id="A0A085ZWT3"/>
<dbReference type="eggNOG" id="ENOG5033YFQ">
    <property type="taxonomic scope" value="Bacteria"/>
</dbReference>
<dbReference type="RefSeq" id="WP_035628051.1">
    <property type="nucleotide sequence ID" value="NZ_JBEWQG010000013.1"/>
</dbReference>
<keyword evidence="5" id="KW-1185">Reference proteome</keyword>
<gene>
    <name evidence="3" type="ORF">B0A62_07490</name>
    <name evidence="2" type="ORF">IW20_23460</name>
</gene>
<reference evidence="2 4" key="1">
    <citation type="submission" date="2014-07" db="EMBL/GenBank/DDBJ databases">
        <title>Genome of Flavobacterium hydatis DSM 2063.</title>
        <authorList>
            <person name="Pipes S.E."/>
            <person name="Stropko S.J."/>
            <person name="Newman J.D."/>
        </authorList>
    </citation>
    <scope>NUCLEOTIDE SEQUENCE [LARGE SCALE GENOMIC DNA]</scope>
    <source>
        <strain evidence="2 4">DSM 2063</strain>
    </source>
</reference>
<dbReference type="OrthoDB" id="1365199at2"/>
<dbReference type="EMBL" id="JPRM01000051">
    <property type="protein sequence ID" value="KFF08897.1"/>
    <property type="molecule type" value="Genomic_DNA"/>
</dbReference>
<dbReference type="STRING" id="991.IW20_23460"/>
<dbReference type="EMBL" id="MUGY01000005">
    <property type="protein sequence ID" value="OXA95818.1"/>
    <property type="molecule type" value="Genomic_DNA"/>
</dbReference>
<dbReference type="Pfam" id="PF00903">
    <property type="entry name" value="Glyoxalase"/>
    <property type="match status" value="1"/>
</dbReference>
<evidence type="ECO:0000313" key="3">
    <source>
        <dbReference type="EMBL" id="OXA95818.1"/>
    </source>
</evidence>
<dbReference type="Proteomes" id="UP000198424">
    <property type="component" value="Unassembled WGS sequence"/>
</dbReference>
<name>A0A085ZWT3_FLAHY</name>
<dbReference type="SUPFAM" id="SSF54593">
    <property type="entry name" value="Glyoxalase/Bleomycin resistance protein/Dihydroxybiphenyl dioxygenase"/>
    <property type="match status" value="1"/>
</dbReference>
<evidence type="ECO:0000313" key="5">
    <source>
        <dbReference type="Proteomes" id="UP000198424"/>
    </source>
</evidence>
<evidence type="ECO:0000313" key="4">
    <source>
        <dbReference type="Proteomes" id="UP000028712"/>
    </source>
</evidence>
<protein>
    <submittedName>
        <fullName evidence="3">Glyoxalase/bleomycin resistance/dioxygenase family protein</fullName>
    </submittedName>
</protein>
<sequence>MKFKSKAVVIKLSVSDILVSQKFYEEVLAFKVDDKYTLNSDGNYGMESFIQLYLNHKTENGFMLGLYKDIDSPFYPLPETGTVPTFIVDDIQATLVYFKSQNVVIDVIDGAEIISNISNKGYVDQFFFFRDPDNNSLVIRENILK</sequence>
<reference evidence="3 5" key="2">
    <citation type="submission" date="2016-11" db="EMBL/GenBank/DDBJ databases">
        <title>Whole genomes of Flavobacteriaceae.</title>
        <authorList>
            <person name="Stine C."/>
            <person name="Li C."/>
            <person name="Tadesse D."/>
        </authorList>
    </citation>
    <scope>NUCLEOTIDE SEQUENCE [LARGE SCALE GENOMIC DNA]</scope>
    <source>
        <strain evidence="3 5">ATCC 29551</strain>
    </source>
</reference>
<organism evidence="2 4">
    <name type="scientific">Flavobacterium hydatis</name>
    <name type="common">Cytophaga aquatilis</name>
    <dbReference type="NCBI Taxonomy" id="991"/>
    <lineage>
        <taxon>Bacteria</taxon>
        <taxon>Pseudomonadati</taxon>
        <taxon>Bacteroidota</taxon>
        <taxon>Flavobacteriia</taxon>
        <taxon>Flavobacteriales</taxon>
        <taxon>Flavobacteriaceae</taxon>
        <taxon>Flavobacterium</taxon>
    </lineage>
</organism>
<feature type="domain" description="Glyoxalase/fosfomycin resistance/dioxygenase" evidence="1">
    <location>
        <begin position="10"/>
        <end position="137"/>
    </location>
</feature>
<evidence type="ECO:0000313" key="2">
    <source>
        <dbReference type="EMBL" id="KFF08897.1"/>
    </source>
</evidence>
<comment type="caution">
    <text evidence="2">The sequence shown here is derived from an EMBL/GenBank/DDBJ whole genome shotgun (WGS) entry which is preliminary data.</text>
</comment>
<evidence type="ECO:0000259" key="1">
    <source>
        <dbReference type="Pfam" id="PF00903"/>
    </source>
</evidence>